<feature type="non-terminal residue" evidence="1">
    <location>
        <position position="57"/>
    </location>
</feature>
<protein>
    <submittedName>
        <fullName evidence="1">Ryanodine receptor 1</fullName>
    </submittedName>
</protein>
<dbReference type="EMBL" id="QNUK01000249">
    <property type="protein sequence ID" value="KAF5897099.1"/>
    <property type="molecule type" value="Genomic_DNA"/>
</dbReference>
<sequence length="57" mass="6460">AKPDNLKSMNASLRIRATDDSSMPPYPDNDIMPVPWSTLPRHFPHTLWSAQGLWVSL</sequence>
<proteinExistence type="predicted"/>
<keyword evidence="1" id="KW-0675">Receptor</keyword>
<gene>
    <name evidence="1" type="primary">Ryr1</name>
    <name evidence="1" type="ORF">DAT39_013222</name>
</gene>
<evidence type="ECO:0000313" key="1">
    <source>
        <dbReference type="EMBL" id="KAF5897099.1"/>
    </source>
</evidence>
<evidence type="ECO:0000313" key="2">
    <source>
        <dbReference type="Proteomes" id="UP000727407"/>
    </source>
</evidence>
<dbReference type="AlphaFoldDB" id="A0A8J4UE04"/>
<reference evidence="1" key="1">
    <citation type="submission" date="2020-07" db="EMBL/GenBank/DDBJ databases">
        <title>Clarias magur genome sequencing, assembly and annotation.</title>
        <authorList>
            <person name="Kushwaha B."/>
            <person name="Kumar R."/>
            <person name="Das P."/>
            <person name="Joshi C.G."/>
            <person name="Kumar D."/>
            <person name="Nagpure N.S."/>
            <person name="Pandey M."/>
            <person name="Agarwal S."/>
            <person name="Srivastava S."/>
            <person name="Singh M."/>
            <person name="Sahoo L."/>
            <person name="Jayasankar P."/>
            <person name="Meher P.K."/>
            <person name="Koringa P.G."/>
            <person name="Iquebal M.A."/>
            <person name="Das S.P."/>
            <person name="Bit A."/>
            <person name="Patnaik S."/>
            <person name="Patel N."/>
            <person name="Shah T.M."/>
            <person name="Hinsu A."/>
            <person name="Jena J.K."/>
        </authorList>
    </citation>
    <scope>NUCLEOTIDE SEQUENCE</scope>
    <source>
        <strain evidence="1">CIFAMagur01</strain>
        <tissue evidence="1">Testis</tissue>
    </source>
</reference>
<accession>A0A8J4UE04</accession>
<name>A0A8J4UE04_CLAMG</name>
<dbReference type="Proteomes" id="UP000727407">
    <property type="component" value="Unassembled WGS sequence"/>
</dbReference>
<comment type="caution">
    <text evidence="1">The sequence shown here is derived from an EMBL/GenBank/DDBJ whole genome shotgun (WGS) entry which is preliminary data.</text>
</comment>
<keyword evidence="2" id="KW-1185">Reference proteome</keyword>
<organism evidence="1 2">
    <name type="scientific">Clarias magur</name>
    <name type="common">Asian catfish</name>
    <name type="synonym">Macropteronotus magur</name>
    <dbReference type="NCBI Taxonomy" id="1594786"/>
    <lineage>
        <taxon>Eukaryota</taxon>
        <taxon>Metazoa</taxon>
        <taxon>Chordata</taxon>
        <taxon>Craniata</taxon>
        <taxon>Vertebrata</taxon>
        <taxon>Euteleostomi</taxon>
        <taxon>Actinopterygii</taxon>
        <taxon>Neopterygii</taxon>
        <taxon>Teleostei</taxon>
        <taxon>Ostariophysi</taxon>
        <taxon>Siluriformes</taxon>
        <taxon>Clariidae</taxon>
        <taxon>Clarias</taxon>
    </lineage>
</organism>